<evidence type="ECO:0000256" key="1">
    <source>
        <dbReference type="ARBA" id="ARBA00005701"/>
    </source>
</evidence>
<accession>A0ABV3S7T1</accession>
<gene>
    <name evidence="3" type="ORF">V6X64_02140</name>
</gene>
<dbReference type="PANTHER" id="PTHR28524:SF3">
    <property type="entry name" value="SUCCINATE DEHYDROGENASE ASSEMBLY FACTOR 4, MITOCHONDRIAL"/>
    <property type="match status" value="1"/>
</dbReference>
<evidence type="ECO:0000313" key="4">
    <source>
        <dbReference type="Proteomes" id="UP001556653"/>
    </source>
</evidence>
<comment type="caution">
    <text evidence="3">The sequence shown here is derived from an EMBL/GenBank/DDBJ whole genome shotgun (WGS) entry which is preliminary data.</text>
</comment>
<dbReference type="RefSeq" id="WP_367966273.1">
    <property type="nucleotide sequence ID" value="NZ_JBAKFJ010000001.1"/>
</dbReference>
<proteinExistence type="inferred from homology"/>
<organism evidence="3 4">
    <name type="scientific">Spiribacter onubensis</name>
    <dbReference type="NCBI Taxonomy" id="3122420"/>
    <lineage>
        <taxon>Bacteria</taxon>
        <taxon>Pseudomonadati</taxon>
        <taxon>Pseudomonadota</taxon>
        <taxon>Gammaproteobacteria</taxon>
        <taxon>Chromatiales</taxon>
        <taxon>Ectothiorhodospiraceae</taxon>
        <taxon>Spiribacter</taxon>
    </lineage>
</organism>
<dbReference type="InterPro" id="IPR012875">
    <property type="entry name" value="SDHF4"/>
</dbReference>
<dbReference type="PANTHER" id="PTHR28524">
    <property type="entry name" value="SUCCINATE DEHYDROGENASE ASSEMBLY FACTOR 4, MITOCHONDRIAL"/>
    <property type="match status" value="1"/>
</dbReference>
<comment type="similarity">
    <text evidence="1">Belongs to the SDHAF4 family.</text>
</comment>
<sequence length="73" mass="8091">MTDDREEQLLDAADGIRSAEEVSPSAETETGTGTGTQTDWQRPETWPKEVGGKRGPEPTRYGDWESNGRCTDF</sequence>
<protein>
    <submittedName>
        <fullName evidence="3">Succinate dehydrogenase assembly factor 4</fullName>
    </submittedName>
</protein>
<feature type="compositionally biased region" description="Low complexity" evidence="2">
    <location>
        <begin position="27"/>
        <end position="38"/>
    </location>
</feature>
<feature type="region of interest" description="Disordered" evidence="2">
    <location>
        <begin position="1"/>
        <end position="73"/>
    </location>
</feature>
<dbReference type="Proteomes" id="UP001556653">
    <property type="component" value="Unassembled WGS sequence"/>
</dbReference>
<keyword evidence="4" id="KW-1185">Reference proteome</keyword>
<dbReference type="Pfam" id="PF07896">
    <property type="entry name" value="DUF1674"/>
    <property type="match status" value="1"/>
</dbReference>
<name>A0ABV3S7T1_9GAMM</name>
<feature type="compositionally biased region" description="Basic and acidic residues" evidence="2">
    <location>
        <begin position="41"/>
        <end position="63"/>
    </location>
</feature>
<reference evidence="3 4" key="1">
    <citation type="submission" date="2024-02" db="EMBL/GenBank/DDBJ databases">
        <title>New especies of Spiribacter isolated from saline water.</title>
        <authorList>
            <person name="Leon M.J."/>
            <person name="De La Haba R."/>
            <person name="Sanchez-Porro C."/>
            <person name="Ventosa A."/>
        </authorList>
    </citation>
    <scope>NUCLEOTIDE SEQUENCE [LARGE SCALE GENOMIC DNA]</scope>
    <source>
        <strain evidence="4">ag22IC4-227</strain>
    </source>
</reference>
<evidence type="ECO:0000313" key="3">
    <source>
        <dbReference type="EMBL" id="MEX0385794.1"/>
    </source>
</evidence>
<evidence type="ECO:0000256" key="2">
    <source>
        <dbReference type="SAM" id="MobiDB-lite"/>
    </source>
</evidence>
<dbReference type="EMBL" id="JBAKFJ010000001">
    <property type="protein sequence ID" value="MEX0385794.1"/>
    <property type="molecule type" value="Genomic_DNA"/>
</dbReference>